<dbReference type="PANTHER" id="PTHR36926">
    <property type="entry name" value="COLICIN V PRODUCTION PROTEIN"/>
    <property type="match status" value="1"/>
</dbReference>
<comment type="subcellular location">
    <subcellularLocation>
        <location evidence="1">Membrane</location>
        <topology evidence="1">Multi-pass membrane protein</topology>
    </subcellularLocation>
</comment>
<evidence type="ECO:0000256" key="3">
    <source>
        <dbReference type="ARBA" id="ARBA00022989"/>
    </source>
</evidence>
<dbReference type="PANTHER" id="PTHR36926:SF1">
    <property type="entry name" value="COLICIN V PRODUCTION PROTEIN"/>
    <property type="match status" value="1"/>
</dbReference>
<keyword evidence="2 6" id="KW-0812">Transmembrane</keyword>
<dbReference type="Pfam" id="PF02674">
    <property type="entry name" value="Colicin_V"/>
    <property type="match status" value="1"/>
</dbReference>
<evidence type="ECO:0000256" key="1">
    <source>
        <dbReference type="ARBA" id="ARBA00004141"/>
    </source>
</evidence>
<keyword evidence="3 6" id="KW-1133">Transmembrane helix</keyword>
<organism evidence="7 8">
    <name type="scientific">Sphingomonas oligophenolica</name>
    <dbReference type="NCBI Taxonomy" id="301154"/>
    <lineage>
        <taxon>Bacteria</taxon>
        <taxon>Pseudomonadati</taxon>
        <taxon>Pseudomonadota</taxon>
        <taxon>Alphaproteobacteria</taxon>
        <taxon>Sphingomonadales</taxon>
        <taxon>Sphingomonadaceae</taxon>
        <taxon>Sphingomonas</taxon>
    </lineage>
</organism>
<evidence type="ECO:0000256" key="5">
    <source>
        <dbReference type="SAM" id="MobiDB-lite"/>
    </source>
</evidence>
<evidence type="ECO:0000256" key="2">
    <source>
        <dbReference type="ARBA" id="ARBA00022692"/>
    </source>
</evidence>
<evidence type="ECO:0000313" key="7">
    <source>
        <dbReference type="EMBL" id="MEN2789822.1"/>
    </source>
</evidence>
<evidence type="ECO:0000313" key="8">
    <source>
        <dbReference type="Proteomes" id="UP001419910"/>
    </source>
</evidence>
<name>A0ABU9Y226_9SPHN</name>
<feature type="transmembrane region" description="Helical" evidence="6">
    <location>
        <begin position="6"/>
        <end position="23"/>
    </location>
</feature>
<feature type="transmembrane region" description="Helical" evidence="6">
    <location>
        <begin position="30"/>
        <end position="47"/>
    </location>
</feature>
<evidence type="ECO:0000256" key="6">
    <source>
        <dbReference type="SAM" id="Phobius"/>
    </source>
</evidence>
<keyword evidence="8" id="KW-1185">Reference proteome</keyword>
<gene>
    <name evidence="7" type="ORF">ABC974_09305</name>
</gene>
<dbReference type="InterPro" id="IPR003825">
    <property type="entry name" value="Colicin-V_CvpA"/>
</dbReference>
<dbReference type="RefSeq" id="WP_343891388.1">
    <property type="nucleotide sequence ID" value="NZ_BAAAEH010000040.1"/>
</dbReference>
<feature type="region of interest" description="Disordered" evidence="5">
    <location>
        <begin position="171"/>
        <end position="191"/>
    </location>
</feature>
<feature type="transmembrane region" description="Helical" evidence="6">
    <location>
        <begin position="101"/>
        <end position="126"/>
    </location>
</feature>
<accession>A0ABU9Y226</accession>
<evidence type="ECO:0000256" key="4">
    <source>
        <dbReference type="ARBA" id="ARBA00023136"/>
    </source>
</evidence>
<reference evidence="7 8" key="1">
    <citation type="submission" date="2024-05" db="EMBL/GenBank/DDBJ databases">
        <authorList>
            <person name="Liu Q."/>
            <person name="Xin Y.-H."/>
        </authorList>
    </citation>
    <scope>NUCLEOTIDE SEQUENCE [LARGE SCALE GENOMIC DNA]</scope>
    <source>
        <strain evidence="7 8">CGMCC 1.10181</strain>
    </source>
</reference>
<dbReference type="InterPro" id="IPR052719">
    <property type="entry name" value="CvpA-like"/>
</dbReference>
<proteinExistence type="predicted"/>
<dbReference type="EMBL" id="JBDIME010000006">
    <property type="protein sequence ID" value="MEN2789822.1"/>
    <property type="molecule type" value="Genomic_DNA"/>
</dbReference>
<protein>
    <submittedName>
        <fullName evidence="7">CvpA family protein</fullName>
    </submittedName>
</protein>
<keyword evidence="4 6" id="KW-0472">Membrane</keyword>
<comment type="caution">
    <text evidence="7">The sequence shown here is derived from an EMBL/GenBank/DDBJ whole genome shotgun (WGS) entry which is preliminary data.</text>
</comment>
<sequence length="191" mass="19924">MGLTALDILVLIAVGGAAVLGLMRGFVTEVLSLFAWVAIVFMLKIFHTPLAQALTHAVGTVTGAAVLSFAIIAGVTYFGGRAVARAIGARTRDSILGPVDRALGFGFGALKGLILASLAFLLVVLMTDTMHGGPSHRPEWLTTSRTYPLLNTTSAGIADFVDRRRKGQPVFGHGDNAAAPVDTANMTAPPR</sequence>
<dbReference type="Proteomes" id="UP001419910">
    <property type="component" value="Unassembled WGS sequence"/>
</dbReference>
<feature type="transmembrane region" description="Helical" evidence="6">
    <location>
        <begin position="53"/>
        <end position="80"/>
    </location>
</feature>